<dbReference type="Proteomes" id="UP000515908">
    <property type="component" value="Chromosome 11"/>
</dbReference>
<protein>
    <submittedName>
        <fullName evidence="1">Uncharacterized protein</fullName>
    </submittedName>
</protein>
<proteinExistence type="predicted"/>
<keyword evidence="2" id="KW-1185">Reference proteome</keyword>
<gene>
    <name evidence="1" type="ORF">ADEAN_000608100</name>
</gene>
<dbReference type="EMBL" id="LR877155">
    <property type="protein sequence ID" value="CAD2218590.1"/>
    <property type="molecule type" value="Genomic_DNA"/>
</dbReference>
<accession>A0A7G2CFI7</accession>
<name>A0A7G2CFI7_9TRYP</name>
<evidence type="ECO:0000313" key="2">
    <source>
        <dbReference type="Proteomes" id="UP000515908"/>
    </source>
</evidence>
<reference evidence="1 2" key="1">
    <citation type="submission" date="2020-08" db="EMBL/GenBank/DDBJ databases">
        <authorList>
            <person name="Newling K."/>
            <person name="Davey J."/>
            <person name="Forrester S."/>
        </authorList>
    </citation>
    <scope>NUCLEOTIDE SEQUENCE [LARGE SCALE GENOMIC DNA]</scope>
    <source>
        <strain evidence="2">Crithidia deanei Carvalho (ATCC PRA-265)</strain>
    </source>
</reference>
<dbReference type="AlphaFoldDB" id="A0A7G2CFI7"/>
<organism evidence="1 2">
    <name type="scientific">Angomonas deanei</name>
    <dbReference type="NCBI Taxonomy" id="59799"/>
    <lineage>
        <taxon>Eukaryota</taxon>
        <taxon>Discoba</taxon>
        <taxon>Euglenozoa</taxon>
        <taxon>Kinetoplastea</taxon>
        <taxon>Metakinetoplastina</taxon>
        <taxon>Trypanosomatida</taxon>
        <taxon>Trypanosomatidae</taxon>
        <taxon>Strigomonadinae</taxon>
        <taxon>Angomonas</taxon>
    </lineage>
</organism>
<sequence>MGVNHAYHTLVNGSDGVLKGILKGCAEQNALGALAAHGLSYRLVDRVYIAASCMPGKTPRATNTPIVNAKTVPFPCPECWSKFVQISHVRRDSGAAPLEVFVRCLPEEEHIVRIAGKARECARLQPTIRVTLVLDDGIYGDRQV</sequence>
<evidence type="ECO:0000313" key="1">
    <source>
        <dbReference type="EMBL" id="CAD2218590.1"/>
    </source>
</evidence>
<dbReference type="VEuPathDB" id="TriTrypDB:ADEAN_000608100"/>